<evidence type="ECO:0000313" key="1">
    <source>
        <dbReference type="Proteomes" id="UP000515160"/>
    </source>
</evidence>
<reference evidence="2" key="1">
    <citation type="submission" date="2025-08" db="UniProtKB">
        <authorList>
            <consortium name="RefSeq"/>
        </authorList>
    </citation>
    <scope>IDENTIFICATION</scope>
    <source>
        <strain evidence="2">15112-1751.03</strain>
        <tissue evidence="2">Whole Adult</tissue>
    </source>
</reference>
<organism evidence="1 2">
    <name type="scientific">Drosophila albomicans</name>
    <name type="common">Fruit fly</name>
    <dbReference type="NCBI Taxonomy" id="7291"/>
    <lineage>
        <taxon>Eukaryota</taxon>
        <taxon>Metazoa</taxon>
        <taxon>Ecdysozoa</taxon>
        <taxon>Arthropoda</taxon>
        <taxon>Hexapoda</taxon>
        <taxon>Insecta</taxon>
        <taxon>Pterygota</taxon>
        <taxon>Neoptera</taxon>
        <taxon>Endopterygota</taxon>
        <taxon>Diptera</taxon>
        <taxon>Brachycera</taxon>
        <taxon>Muscomorpha</taxon>
        <taxon>Ephydroidea</taxon>
        <taxon>Drosophilidae</taxon>
        <taxon>Drosophila</taxon>
    </lineage>
</organism>
<accession>A0A6P8XNA7</accession>
<keyword evidence="1" id="KW-1185">Reference proteome</keyword>
<evidence type="ECO:0000313" key="2">
    <source>
        <dbReference type="RefSeq" id="XP_034112825.1"/>
    </source>
</evidence>
<gene>
    <name evidence="2" type="primary">LOC117573628</name>
</gene>
<dbReference type="GeneID" id="117573628"/>
<dbReference type="AlphaFoldDB" id="A0A6P8XNA7"/>
<dbReference type="Proteomes" id="UP000515160">
    <property type="component" value="Chromosome X"/>
</dbReference>
<proteinExistence type="predicted"/>
<sequence>MFKVLNDYCQLAIIEHLNLTDQMALYEACEDDSDDLNRIHINLISTWNQQTCIELTSTNCETLKNNRALLNTFMSSLSVKVEEMELQSVPMEFLRICENFCLPSVQILSCTLDDSRSRVEAQRILTHIFPGVRCMKPDLPICYCSMSKWTQFRELIVVHPYFEHHTYHFCFLGQLPSIEELVAPDVYIINHSFQGFMHLPNLRTITIRVSDEFANRNDPLYDPLITLMGIDQYGGTEGNTDNIRGLMLDGVWCIHYDLCNEVRSFRNLVRLDLDRRSCSTEICLWEIVAQRPSLEILDITRMDLGCNFFSLNRYLMNITMHNRHAPLTVIYANIGENEGLIRRHFTHPQLQLISGHKKPKNVLGPIIKLELTPLYES</sequence>
<protein>
    <submittedName>
        <fullName evidence="2">Uncharacterized protein LOC117573628 isoform X1</fullName>
    </submittedName>
</protein>
<name>A0A6P8XNA7_DROAB</name>
<dbReference type="SUPFAM" id="SSF52047">
    <property type="entry name" value="RNI-like"/>
    <property type="match status" value="1"/>
</dbReference>
<dbReference type="RefSeq" id="XP_034112825.1">
    <property type="nucleotide sequence ID" value="XM_034256934.2"/>
</dbReference>